<keyword evidence="7" id="KW-1278">Translocase</keyword>
<dbReference type="InterPro" id="IPR003593">
    <property type="entry name" value="AAA+_ATPase"/>
</dbReference>
<feature type="domain" description="ABC transporter" evidence="9">
    <location>
        <begin position="299"/>
        <end position="531"/>
    </location>
</feature>
<gene>
    <name evidence="10" type="ORF">SAMN05421807_105205</name>
</gene>
<keyword evidence="3" id="KW-0813">Transport</keyword>
<evidence type="ECO:0000313" key="11">
    <source>
        <dbReference type="Proteomes" id="UP000184079"/>
    </source>
</evidence>
<dbReference type="InterPro" id="IPR015856">
    <property type="entry name" value="ABC_transpr_CbiO/EcfA_su"/>
</dbReference>
<dbReference type="Gene3D" id="3.40.50.300">
    <property type="entry name" value="P-loop containing nucleotide triphosphate hydrolases"/>
    <property type="match status" value="2"/>
</dbReference>
<evidence type="ECO:0000256" key="4">
    <source>
        <dbReference type="ARBA" id="ARBA00022475"/>
    </source>
</evidence>
<protein>
    <submittedName>
        <fullName evidence="10">Energy-coupling factor transport system ATP-binding protein</fullName>
    </submittedName>
</protein>
<dbReference type="PROSITE" id="PS50893">
    <property type="entry name" value="ABC_TRANSPORTER_2"/>
    <property type="match status" value="2"/>
</dbReference>
<keyword evidence="5" id="KW-0547">Nucleotide-binding</keyword>
<dbReference type="GO" id="GO:0005524">
    <property type="term" value="F:ATP binding"/>
    <property type="evidence" value="ECO:0007669"/>
    <property type="project" value="UniProtKB-KW"/>
</dbReference>
<dbReference type="OrthoDB" id="501320at2"/>
<dbReference type="AlphaFoldDB" id="A0A1M5RM14"/>
<evidence type="ECO:0000256" key="3">
    <source>
        <dbReference type="ARBA" id="ARBA00022448"/>
    </source>
</evidence>
<dbReference type="GO" id="GO:0016887">
    <property type="term" value="F:ATP hydrolysis activity"/>
    <property type="evidence" value="ECO:0007669"/>
    <property type="project" value="InterPro"/>
</dbReference>
<keyword evidence="8" id="KW-0472">Membrane</keyword>
<comment type="subcellular location">
    <subcellularLocation>
        <location evidence="1">Cell membrane</location>
        <topology evidence="1">Peripheral membrane protein</topology>
    </subcellularLocation>
</comment>
<reference evidence="11" key="1">
    <citation type="submission" date="2016-11" db="EMBL/GenBank/DDBJ databases">
        <authorList>
            <person name="Varghese N."/>
            <person name="Submissions S."/>
        </authorList>
    </citation>
    <scope>NUCLEOTIDE SEQUENCE [LARGE SCALE GENOMIC DNA]</scope>
    <source>
        <strain evidence="11">CGMCC 1.6496</strain>
    </source>
</reference>
<dbReference type="EMBL" id="FQXD01000005">
    <property type="protein sequence ID" value="SHH27146.1"/>
    <property type="molecule type" value="Genomic_DNA"/>
</dbReference>
<dbReference type="InterPro" id="IPR017871">
    <property type="entry name" value="ABC_transporter-like_CS"/>
</dbReference>
<evidence type="ECO:0000313" key="10">
    <source>
        <dbReference type="EMBL" id="SHH27146.1"/>
    </source>
</evidence>
<dbReference type="GO" id="GO:0042626">
    <property type="term" value="F:ATPase-coupled transmembrane transporter activity"/>
    <property type="evidence" value="ECO:0007669"/>
    <property type="project" value="TreeGrafter"/>
</dbReference>
<comment type="similarity">
    <text evidence="2">Belongs to the ABC transporter superfamily.</text>
</comment>
<sequence length="550" mass="61727">MIQVRELTLWFNEHEHPTINKLSFDLRSGETMLLLGPSGSGKSTLTCCLNGIYPRELDGEIAGDIHIFGTSIQDTKPGEMSKHVGVVFQDPESQFCMLTVEDEIAFGLENIGTPRDKIATKIDGVLQMVGLTAYKEANIHSLSGGQKQKLALACILALEPDFVILDEPTANLDPLAKQAFIQTMKHIQEDKKIGLIVIEHQLDGWVSFIERAFILSKAGHGVFDGSLTEAITKHADLFQLEGIALPSITELALQACDNNQAAFSKIPFTYEDFTTHMSYLDQTFLETTAKKSCALEPIIEVHNVKLSKKKQKILRDITFSWAGPSFIAVTGANGSGKTSLTRLLAGIEFPSAGNIYVNNRSINQWKQKELRQQIGYVFQNPEHQFITDRVFDEIAYTLRLRAYPEATVQEKVHQTLASCQLQGMENRHPYTLSQGQKRRLSVATMIVDEQNILFLDEPTFGQDAASTRELMHLLAARYKNGTTIIMVTHDMDLVDKYANRVVVLKNGEIVADETPTQLWERPHLSKWNLDYPTRIKLKRHMEGSHVCITK</sequence>
<dbReference type="InterPro" id="IPR003439">
    <property type="entry name" value="ABC_transporter-like_ATP-bd"/>
</dbReference>
<accession>A0A1M5RM14</accession>
<name>A0A1M5RM14_9BACI</name>
<evidence type="ECO:0000259" key="9">
    <source>
        <dbReference type="PROSITE" id="PS50893"/>
    </source>
</evidence>
<dbReference type="NCBIfam" id="NF010167">
    <property type="entry name" value="PRK13648.1"/>
    <property type="match status" value="2"/>
</dbReference>
<dbReference type="InterPro" id="IPR050095">
    <property type="entry name" value="ECF_ABC_transporter_ATP-bd"/>
</dbReference>
<dbReference type="InterPro" id="IPR027417">
    <property type="entry name" value="P-loop_NTPase"/>
</dbReference>
<evidence type="ECO:0000256" key="5">
    <source>
        <dbReference type="ARBA" id="ARBA00022741"/>
    </source>
</evidence>
<dbReference type="PROSITE" id="PS00211">
    <property type="entry name" value="ABC_TRANSPORTER_1"/>
    <property type="match status" value="2"/>
</dbReference>
<dbReference type="Proteomes" id="UP000184079">
    <property type="component" value="Unassembled WGS sequence"/>
</dbReference>
<dbReference type="PANTHER" id="PTHR43553:SF19">
    <property type="entry name" value="HMP_THIAMINE IMPORT ATP-BINDING PROTEIN YKOD-RELATED"/>
    <property type="match status" value="1"/>
</dbReference>
<evidence type="ECO:0000256" key="7">
    <source>
        <dbReference type="ARBA" id="ARBA00022967"/>
    </source>
</evidence>
<dbReference type="PANTHER" id="PTHR43553">
    <property type="entry name" value="HEAVY METAL TRANSPORTER"/>
    <property type="match status" value="1"/>
</dbReference>
<keyword evidence="6 10" id="KW-0067">ATP-binding</keyword>
<dbReference type="RefSeq" id="WP_073007090.1">
    <property type="nucleotide sequence ID" value="NZ_FQXD01000005.1"/>
</dbReference>
<evidence type="ECO:0000256" key="6">
    <source>
        <dbReference type="ARBA" id="ARBA00022840"/>
    </source>
</evidence>
<evidence type="ECO:0000256" key="1">
    <source>
        <dbReference type="ARBA" id="ARBA00004202"/>
    </source>
</evidence>
<dbReference type="GO" id="GO:0043190">
    <property type="term" value="C:ATP-binding cassette (ABC) transporter complex"/>
    <property type="evidence" value="ECO:0007669"/>
    <property type="project" value="TreeGrafter"/>
</dbReference>
<proteinExistence type="inferred from homology"/>
<keyword evidence="11" id="KW-1185">Reference proteome</keyword>
<dbReference type="CDD" id="cd03225">
    <property type="entry name" value="ABC_cobalt_CbiO_domain1"/>
    <property type="match status" value="2"/>
</dbReference>
<dbReference type="SUPFAM" id="SSF52540">
    <property type="entry name" value="P-loop containing nucleoside triphosphate hydrolases"/>
    <property type="match status" value="2"/>
</dbReference>
<evidence type="ECO:0000256" key="2">
    <source>
        <dbReference type="ARBA" id="ARBA00005417"/>
    </source>
</evidence>
<evidence type="ECO:0000256" key="8">
    <source>
        <dbReference type="ARBA" id="ARBA00023136"/>
    </source>
</evidence>
<dbReference type="Pfam" id="PF00005">
    <property type="entry name" value="ABC_tran"/>
    <property type="match status" value="2"/>
</dbReference>
<dbReference type="SMART" id="SM00382">
    <property type="entry name" value="AAA"/>
    <property type="match status" value="2"/>
</dbReference>
<organism evidence="10 11">
    <name type="scientific">Virgibacillus chiguensis</name>
    <dbReference type="NCBI Taxonomy" id="411959"/>
    <lineage>
        <taxon>Bacteria</taxon>
        <taxon>Bacillati</taxon>
        <taxon>Bacillota</taxon>
        <taxon>Bacilli</taxon>
        <taxon>Bacillales</taxon>
        <taxon>Bacillaceae</taxon>
        <taxon>Virgibacillus</taxon>
    </lineage>
</organism>
<keyword evidence="4" id="KW-1003">Cell membrane</keyword>
<feature type="domain" description="ABC transporter" evidence="9">
    <location>
        <begin position="4"/>
        <end position="243"/>
    </location>
</feature>